<protein>
    <recommendedName>
        <fullName evidence="1">PLL-like beta propeller domain-containing protein</fullName>
    </recommendedName>
</protein>
<comment type="caution">
    <text evidence="2">The sequence shown here is derived from an EMBL/GenBank/DDBJ whole genome shotgun (WGS) entry which is preliminary data.</text>
</comment>
<dbReference type="Gene3D" id="2.120.10.70">
    <property type="entry name" value="Fucose-specific lectin"/>
    <property type="match status" value="1"/>
</dbReference>
<accession>A0A7Z7FHA0</accession>
<name>A0A7Z7FHA0_9BURK</name>
<feature type="domain" description="PLL-like beta propeller" evidence="1">
    <location>
        <begin position="55"/>
        <end position="137"/>
    </location>
</feature>
<feature type="non-terminal residue" evidence="2">
    <location>
        <position position="139"/>
    </location>
</feature>
<sequence length="139" mass="15106">MQVAIDTMRRLVLETIGKASLLGLGGMAALGRSEPLAAQGTRSRIAVSSVSWGPNRLDIFGLGTDNQMFHKAWARAWSPSPKDWEPLGGRFNSSPAAVSWGPNRLDIFGLGTDNQMFHKAWAGAWSPSPKDWEPLGGRF</sequence>
<dbReference type="InterPro" id="IPR058502">
    <property type="entry name" value="PLL-like_beta-prop"/>
</dbReference>
<reference evidence="2" key="1">
    <citation type="submission" date="2016-10" db="EMBL/GenBank/DDBJ databases">
        <authorList>
            <person name="Varghese N."/>
            <person name="Submissions S."/>
        </authorList>
    </citation>
    <scope>NUCLEOTIDE SEQUENCE [LARGE SCALE GENOMIC DNA]</scope>
    <source>
        <strain evidence="2">YR281</strain>
    </source>
</reference>
<organism evidence="2 3">
    <name type="scientific">Paraburkholderia steynii</name>
    <dbReference type="NCBI Taxonomy" id="1245441"/>
    <lineage>
        <taxon>Bacteria</taxon>
        <taxon>Pseudomonadati</taxon>
        <taxon>Pseudomonadota</taxon>
        <taxon>Betaproteobacteria</taxon>
        <taxon>Burkholderiales</taxon>
        <taxon>Burkholderiaceae</taxon>
        <taxon>Paraburkholderia</taxon>
    </lineage>
</organism>
<evidence type="ECO:0000259" key="1">
    <source>
        <dbReference type="Pfam" id="PF26607"/>
    </source>
</evidence>
<dbReference type="AlphaFoldDB" id="A0A7Z7FHA0"/>
<evidence type="ECO:0000313" key="2">
    <source>
        <dbReference type="EMBL" id="SDH88630.1"/>
    </source>
</evidence>
<evidence type="ECO:0000313" key="3">
    <source>
        <dbReference type="Proteomes" id="UP000198900"/>
    </source>
</evidence>
<dbReference type="SUPFAM" id="SSF89372">
    <property type="entry name" value="Fucose-specific lectin"/>
    <property type="match status" value="1"/>
</dbReference>
<dbReference type="Proteomes" id="UP000198900">
    <property type="component" value="Unassembled WGS sequence"/>
</dbReference>
<proteinExistence type="predicted"/>
<gene>
    <name evidence="2" type="ORF">SAMN04487926_10993</name>
</gene>
<dbReference type="Pfam" id="PF26607">
    <property type="entry name" value="DUF8189"/>
    <property type="match status" value="1"/>
</dbReference>
<dbReference type="EMBL" id="FNDI01000009">
    <property type="protein sequence ID" value="SDH88630.1"/>
    <property type="molecule type" value="Genomic_DNA"/>
</dbReference>
<keyword evidence="3" id="KW-1185">Reference proteome</keyword>